<protein>
    <recommendedName>
        <fullName evidence="4">Outer membrane protein beta-barrel domain-containing protein</fullName>
    </recommendedName>
</protein>
<evidence type="ECO:0000256" key="1">
    <source>
        <dbReference type="SAM" id="SignalP"/>
    </source>
</evidence>
<reference evidence="2 3" key="1">
    <citation type="journal article" date="2020" name="Syst. Appl. Microbiol.">
        <title>Arthrospiribacter ruber gen. nov., sp. nov., a novel bacterium isolated from Arthrospira cultures.</title>
        <authorList>
            <person name="Waleron M."/>
            <person name="Misztak A."/>
            <person name="Waleron M.M."/>
            <person name="Furmaniak M."/>
            <person name="Mrozik A."/>
            <person name="Waleron K."/>
        </authorList>
    </citation>
    <scope>NUCLEOTIDE SEQUENCE [LARGE SCALE GENOMIC DNA]</scope>
    <source>
        <strain evidence="2 3">DPMB0001</strain>
    </source>
</reference>
<evidence type="ECO:0008006" key="4">
    <source>
        <dbReference type="Google" id="ProtNLM"/>
    </source>
</evidence>
<feature type="signal peptide" evidence="1">
    <location>
        <begin position="1"/>
        <end position="23"/>
    </location>
</feature>
<evidence type="ECO:0000313" key="3">
    <source>
        <dbReference type="Proteomes" id="UP000727490"/>
    </source>
</evidence>
<comment type="caution">
    <text evidence="2">The sequence shown here is derived from an EMBL/GenBank/DDBJ whole genome shotgun (WGS) entry which is preliminary data.</text>
</comment>
<dbReference type="AlphaFoldDB" id="A0A951IZN7"/>
<accession>A0A951IZN7</accession>
<evidence type="ECO:0000313" key="2">
    <source>
        <dbReference type="EMBL" id="MBW3469219.1"/>
    </source>
</evidence>
<dbReference type="Proteomes" id="UP000727490">
    <property type="component" value="Unassembled WGS sequence"/>
</dbReference>
<name>A0A951IZN7_9BACT</name>
<gene>
    <name evidence="2" type="ORF">EGN73_15570</name>
</gene>
<feature type="chain" id="PRO_5038089329" description="Outer membrane protein beta-barrel domain-containing protein" evidence="1">
    <location>
        <begin position="24"/>
        <end position="251"/>
    </location>
</feature>
<sequence length="251" mass="28265">MTGFLKCLVFLLALSFFQEAAHAQTIDLDEEEGMDFPVLSERSTYYYITPMGTFGLQLGHQAMQRRLDNSFGLKMNRFTDYSGLGIGWRRNLMFYNFNFYFPAFASVNFDRSSSGSTIIESRDFFGDFSIGRAIVANDHHFIILRAGLGVVGRELSITQYDGSSFDFNNFRAGNGQAWPRLEHISGTLDLGLEYLPRALRAVSAMESIQLGYKTGIGSPRWRSSDATLVNSFGDRVSLIYLKAAVVISRER</sequence>
<keyword evidence="1" id="KW-0732">Signal</keyword>
<keyword evidence="3" id="KW-1185">Reference proteome</keyword>
<organism evidence="2 3">
    <name type="scientific">Arthrospiribacter ruber</name>
    <dbReference type="NCBI Taxonomy" id="2487934"/>
    <lineage>
        <taxon>Bacteria</taxon>
        <taxon>Pseudomonadati</taxon>
        <taxon>Bacteroidota</taxon>
        <taxon>Cytophagia</taxon>
        <taxon>Cytophagales</taxon>
        <taxon>Cyclobacteriaceae</taxon>
        <taxon>Arthrospiribacter</taxon>
    </lineage>
</organism>
<proteinExistence type="predicted"/>
<dbReference type="EMBL" id="RPHB01000007">
    <property type="protein sequence ID" value="MBW3469219.1"/>
    <property type="molecule type" value="Genomic_DNA"/>
</dbReference>
<dbReference type="RefSeq" id="WP_219291859.1">
    <property type="nucleotide sequence ID" value="NZ_RPHB01000007.1"/>
</dbReference>